<evidence type="ECO:0000313" key="4">
    <source>
        <dbReference type="EMBL" id="MCP1673247.1"/>
    </source>
</evidence>
<organism evidence="4 5">
    <name type="scientific">Natronocella acetinitrilica</name>
    <dbReference type="NCBI Taxonomy" id="414046"/>
    <lineage>
        <taxon>Bacteria</taxon>
        <taxon>Pseudomonadati</taxon>
        <taxon>Pseudomonadota</taxon>
        <taxon>Gammaproteobacteria</taxon>
        <taxon>Chromatiales</taxon>
        <taxon>Ectothiorhodospiraceae</taxon>
        <taxon>Natronocella</taxon>
    </lineage>
</organism>
<feature type="domain" description="OmpA-like" evidence="3">
    <location>
        <begin position="306"/>
        <end position="432"/>
    </location>
</feature>
<dbReference type="InterPro" id="IPR036737">
    <property type="entry name" value="OmpA-like_sf"/>
</dbReference>
<accession>A0AAE3G0Q5</accession>
<name>A0AAE3G0Q5_9GAMM</name>
<dbReference type="Pfam" id="PF00691">
    <property type="entry name" value="OmpA"/>
    <property type="match status" value="1"/>
</dbReference>
<dbReference type="EMBL" id="JALJXV010000001">
    <property type="protein sequence ID" value="MCP1673247.1"/>
    <property type="molecule type" value="Genomic_DNA"/>
</dbReference>
<dbReference type="SUPFAM" id="SSF103088">
    <property type="entry name" value="OmpA-like"/>
    <property type="match status" value="1"/>
</dbReference>
<dbReference type="InterPro" id="IPR050330">
    <property type="entry name" value="Bact_OuterMem_StrucFunc"/>
</dbReference>
<protein>
    <submittedName>
        <fullName evidence="4">Chemotaxis protein MotB</fullName>
    </submittedName>
</protein>
<dbReference type="CDD" id="cd07185">
    <property type="entry name" value="OmpA_C-like"/>
    <property type="match status" value="1"/>
</dbReference>
<proteinExistence type="predicted"/>
<sequence length="432" mass="49375">MFGNGRRSRHAIDIWPGYVDALSTLLLLFVFVLTLFMLAQTVLSDVLTGRERALARLEARLSELGELLSMEQRQREELEAQLGVTIDERDSLRTQLSDTLTESERLQQELATAGEMMEEDQETIRVQQLQMASLQQDIVALRELREQLEADVGRLASELEDRDERLAAARDRSLALEAELADAEETTQLAQRQIEEREVRVRDLQVLLDEQRRALEEEQELSAAAQSLIERLTREAAALREQLRRVAGALQLSEERIAEQDMELDELGRQLNLLLVEQVQELSRYRSEFFGRLRELLGEREDIRIVGDRFLFQSELFFESGSAELGQAGRGQLDQVAETLLEISEGIPDDLPWVMQVEGHTDRRPISTAEFPSNWQLSTARAQSIVDYLIEQGVPPQRLGATGFAEYHPVDEGETAEALRRNRRIELRLTSR</sequence>
<dbReference type="Proteomes" id="UP001205843">
    <property type="component" value="Unassembled WGS sequence"/>
</dbReference>
<evidence type="ECO:0000256" key="2">
    <source>
        <dbReference type="SAM" id="Coils"/>
    </source>
</evidence>
<dbReference type="PROSITE" id="PS51123">
    <property type="entry name" value="OMPA_2"/>
    <property type="match status" value="1"/>
</dbReference>
<reference evidence="4" key="1">
    <citation type="submission" date="2022-03" db="EMBL/GenBank/DDBJ databases">
        <title>Genomic Encyclopedia of Type Strains, Phase III (KMG-III): the genomes of soil and plant-associated and newly described type strains.</title>
        <authorList>
            <person name="Whitman W."/>
        </authorList>
    </citation>
    <scope>NUCLEOTIDE SEQUENCE</scope>
    <source>
        <strain evidence="4">ANL 6-2</strain>
    </source>
</reference>
<evidence type="ECO:0000256" key="1">
    <source>
        <dbReference type="PROSITE-ProRule" id="PRU00473"/>
    </source>
</evidence>
<dbReference type="PANTHER" id="PTHR30329:SF21">
    <property type="entry name" value="LIPOPROTEIN YIAD-RELATED"/>
    <property type="match status" value="1"/>
</dbReference>
<comment type="caution">
    <text evidence="4">The sequence shown here is derived from an EMBL/GenBank/DDBJ whole genome shotgun (WGS) entry which is preliminary data.</text>
</comment>
<dbReference type="PANTHER" id="PTHR30329">
    <property type="entry name" value="STATOR ELEMENT OF FLAGELLAR MOTOR COMPLEX"/>
    <property type="match status" value="1"/>
</dbReference>
<dbReference type="RefSeq" id="WP_253473282.1">
    <property type="nucleotide sequence ID" value="NZ_JALJXV010000001.1"/>
</dbReference>
<evidence type="ECO:0000259" key="3">
    <source>
        <dbReference type="PROSITE" id="PS51123"/>
    </source>
</evidence>
<gene>
    <name evidence="4" type="ORF">J2T57_000339</name>
</gene>
<dbReference type="GO" id="GO:0016020">
    <property type="term" value="C:membrane"/>
    <property type="evidence" value="ECO:0007669"/>
    <property type="project" value="UniProtKB-UniRule"/>
</dbReference>
<feature type="coiled-coil region" evidence="2">
    <location>
        <begin position="54"/>
        <end position="270"/>
    </location>
</feature>
<keyword evidence="1" id="KW-0472">Membrane</keyword>
<dbReference type="AlphaFoldDB" id="A0AAE3G0Q5"/>
<dbReference type="Gene3D" id="3.30.1330.60">
    <property type="entry name" value="OmpA-like domain"/>
    <property type="match status" value="1"/>
</dbReference>
<dbReference type="NCBIfam" id="NF006543">
    <property type="entry name" value="PRK09039.1-2"/>
    <property type="match status" value="1"/>
</dbReference>
<dbReference type="InterPro" id="IPR006665">
    <property type="entry name" value="OmpA-like"/>
</dbReference>
<keyword evidence="5" id="KW-1185">Reference proteome</keyword>
<evidence type="ECO:0000313" key="5">
    <source>
        <dbReference type="Proteomes" id="UP001205843"/>
    </source>
</evidence>
<keyword evidence="2" id="KW-0175">Coiled coil</keyword>